<dbReference type="Proteomes" id="UP001589532">
    <property type="component" value="Unassembled WGS sequence"/>
</dbReference>
<reference evidence="1 2" key="1">
    <citation type="submission" date="2024-09" db="EMBL/GenBank/DDBJ databases">
        <authorList>
            <person name="Sun Q."/>
            <person name="Mori K."/>
        </authorList>
    </citation>
    <scope>NUCLEOTIDE SEQUENCE [LARGE SCALE GENOMIC DNA]</scope>
    <source>
        <strain evidence="1 2">JCM 3143</strain>
    </source>
</reference>
<evidence type="ECO:0000313" key="1">
    <source>
        <dbReference type="EMBL" id="MFB9628323.1"/>
    </source>
</evidence>
<dbReference type="EMBL" id="JBHMBW010000040">
    <property type="protein sequence ID" value="MFB9628323.1"/>
    <property type="molecule type" value="Genomic_DNA"/>
</dbReference>
<organism evidence="1 2">
    <name type="scientific">Nonomuraea helvata</name>
    <dbReference type="NCBI Taxonomy" id="37484"/>
    <lineage>
        <taxon>Bacteria</taxon>
        <taxon>Bacillati</taxon>
        <taxon>Actinomycetota</taxon>
        <taxon>Actinomycetes</taxon>
        <taxon>Streptosporangiales</taxon>
        <taxon>Streptosporangiaceae</taxon>
        <taxon>Nonomuraea</taxon>
    </lineage>
</organism>
<protein>
    <submittedName>
        <fullName evidence="1">Uncharacterized protein</fullName>
    </submittedName>
</protein>
<keyword evidence="2" id="KW-1185">Reference proteome</keyword>
<name>A0ABV5SBY0_9ACTN</name>
<dbReference type="RefSeq" id="WP_344998295.1">
    <property type="nucleotide sequence ID" value="NZ_BAAAXV010000009.1"/>
</dbReference>
<evidence type="ECO:0000313" key="2">
    <source>
        <dbReference type="Proteomes" id="UP001589532"/>
    </source>
</evidence>
<proteinExistence type="predicted"/>
<comment type="caution">
    <text evidence="1">The sequence shown here is derived from an EMBL/GenBank/DDBJ whole genome shotgun (WGS) entry which is preliminary data.</text>
</comment>
<accession>A0ABV5SBY0</accession>
<gene>
    <name evidence="1" type="ORF">ACFFSA_35000</name>
</gene>
<sequence length="406" mass="44580">MSSKISDVTVTACQGTAVSLRIVSADDQDAAIAREDFALMLLEEAADNHPDRDSPFAREVSFEDVSDEEWQQRFARGFVKAVRVTEREAGRFPSAVLHIEVTHPAWLDHVHEGDAWESYAFETGVEFADCAPILPGGKDAAMDDPGDSFILVPRAAWGDMLHTGPALLEIPAYSPSAYTTRDTIHRPKNIPADWIGRAVRVTSAVHGGTEDGSLVDEGTWARMDAHGCLSVGGGIESIARLVPNAGRRGGKLTYARVFDYVKAEFVGARQSGREIELSFRIPPDRRELDLHASCHVLDLLAWGWDEDDERTELAKALAADAERLGIDAPWDLMEQVADAYIAHYTIIYEPAEDLDDLPAHEVRTILAAEWPTATLAVTMTDEKWAALPEDDEWPEALGTRAIAAQP</sequence>